<proteinExistence type="predicted"/>
<feature type="transmembrane region" description="Helical" evidence="6">
    <location>
        <begin position="6"/>
        <end position="29"/>
    </location>
</feature>
<evidence type="ECO:0000256" key="6">
    <source>
        <dbReference type="SAM" id="Phobius"/>
    </source>
</evidence>
<dbReference type="EMBL" id="VITH01000008">
    <property type="protein sequence ID" value="TWA81379.1"/>
    <property type="molecule type" value="Genomic_DNA"/>
</dbReference>
<evidence type="ECO:0000256" key="3">
    <source>
        <dbReference type="ARBA" id="ARBA00022692"/>
    </source>
</evidence>
<keyword evidence="2" id="KW-1003">Cell membrane</keyword>
<protein>
    <submittedName>
        <fullName evidence="7">Threonine/homoserine/homoserine lactone efflux protein</fullName>
    </submittedName>
</protein>
<dbReference type="Pfam" id="PF01810">
    <property type="entry name" value="LysE"/>
    <property type="match status" value="1"/>
</dbReference>
<name>A0A560C951_AZOBR</name>
<dbReference type="AlphaFoldDB" id="A0A560C951"/>
<feature type="transmembrane region" description="Helical" evidence="6">
    <location>
        <begin position="188"/>
        <end position="208"/>
    </location>
</feature>
<reference evidence="7 8" key="1">
    <citation type="submission" date="2019-06" db="EMBL/GenBank/DDBJ databases">
        <title>Genomic Encyclopedia of Type Strains, Phase IV (KMG-V): Genome sequencing to study the core and pangenomes of soil and plant-associated prokaryotes.</title>
        <authorList>
            <person name="Whitman W."/>
        </authorList>
    </citation>
    <scope>NUCLEOTIDE SEQUENCE [LARGE SCALE GENOMIC DNA]</scope>
    <source>
        <strain evidence="7 8">BR 11650</strain>
    </source>
</reference>
<dbReference type="Proteomes" id="UP000318529">
    <property type="component" value="Unassembled WGS sequence"/>
</dbReference>
<evidence type="ECO:0000256" key="2">
    <source>
        <dbReference type="ARBA" id="ARBA00022475"/>
    </source>
</evidence>
<dbReference type="GO" id="GO:0015171">
    <property type="term" value="F:amino acid transmembrane transporter activity"/>
    <property type="evidence" value="ECO:0007669"/>
    <property type="project" value="TreeGrafter"/>
</dbReference>
<comment type="caution">
    <text evidence="7">The sequence shown here is derived from an EMBL/GenBank/DDBJ whole genome shotgun (WGS) entry which is preliminary data.</text>
</comment>
<accession>A0A560C951</accession>
<dbReference type="PANTHER" id="PTHR30086:SF20">
    <property type="entry name" value="ARGININE EXPORTER PROTEIN ARGO-RELATED"/>
    <property type="match status" value="1"/>
</dbReference>
<keyword evidence="5 6" id="KW-0472">Membrane</keyword>
<evidence type="ECO:0000313" key="7">
    <source>
        <dbReference type="EMBL" id="TWA81379.1"/>
    </source>
</evidence>
<comment type="subcellular location">
    <subcellularLocation>
        <location evidence="1">Cell membrane</location>
        <topology evidence="1">Multi-pass membrane protein</topology>
    </subcellularLocation>
</comment>
<dbReference type="RefSeq" id="WP_145686745.1">
    <property type="nucleotide sequence ID" value="NZ_VITH01000008.1"/>
</dbReference>
<dbReference type="InterPro" id="IPR001123">
    <property type="entry name" value="LeuE-type"/>
</dbReference>
<feature type="transmembrane region" description="Helical" evidence="6">
    <location>
        <begin position="110"/>
        <end position="139"/>
    </location>
</feature>
<evidence type="ECO:0000256" key="5">
    <source>
        <dbReference type="ARBA" id="ARBA00023136"/>
    </source>
</evidence>
<organism evidence="7 8">
    <name type="scientific">Azospirillum brasilense</name>
    <dbReference type="NCBI Taxonomy" id="192"/>
    <lineage>
        <taxon>Bacteria</taxon>
        <taxon>Pseudomonadati</taxon>
        <taxon>Pseudomonadota</taxon>
        <taxon>Alphaproteobacteria</taxon>
        <taxon>Rhodospirillales</taxon>
        <taxon>Azospirillaceae</taxon>
        <taxon>Azospirillum</taxon>
    </lineage>
</organism>
<dbReference type="GO" id="GO:0005886">
    <property type="term" value="C:plasma membrane"/>
    <property type="evidence" value="ECO:0007669"/>
    <property type="project" value="UniProtKB-SubCell"/>
</dbReference>
<feature type="transmembrane region" description="Helical" evidence="6">
    <location>
        <begin position="70"/>
        <end position="89"/>
    </location>
</feature>
<evidence type="ECO:0000256" key="4">
    <source>
        <dbReference type="ARBA" id="ARBA00022989"/>
    </source>
</evidence>
<keyword evidence="3 6" id="KW-0812">Transmembrane</keyword>
<sequence length="209" mass="20445">MDALPALLKGLIIGFSIAAPVGPIGLLCIRRTLADGPAHGFVSGLGAASADAVYGAIAGFGVALVTDALLGAQVALKLVGGLMLLWLGWSTLRARPAERAADARGGGGGGLAGAYASTFALTLANPATILSFAAVFGGLGVSAGDGSSTGVAALLVAGVFLGSAMWWLGLSASVGAFRRRVTPAAMLWVNRVSGAVLGAFGIAALASLL</sequence>
<keyword evidence="4 6" id="KW-1133">Transmembrane helix</keyword>
<evidence type="ECO:0000313" key="8">
    <source>
        <dbReference type="Proteomes" id="UP000318529"/>
    </source>
</evidence>
<dbReference type="PANTHER" id="PTHR30086">
    <property type="entry name" value="ARGININE EXPORTER PROTEIN ARGO"/>
    <property type="match status" value="1"/>
</dbReference>
<feature type="transmembrane region" description="Helical" evidence="6">
    <location>
        <begin position="41"/>
        <end position="64"/>
    </location>
</feature>
<feature type="transmembrane region" description="Helical" evidence="6">
    <location>
        <begin position="151"/>
        <end position="176"/>
    </location>
</feature>
<gene>
    <name evidence="7" type="ORF">FBZ83_108271</name>
</gene>
<evidence type="ECO:0000256" key="1">
    <source>
        <dbReference type="ARBA" id="ARBA00004651"/>
    </source>
</evidence>